<feature type="binding site" evidence="2">
    <location>
        <position position="64"/>
    </location>
    <ligand>
        <name>Mg(2+)</name>
        <dbReference type="ChEBI" id="CHEBI:18420"/>
        <label>4</label>
    </ligand>
</feature>
<dbReference type="GO" id="GO:0000287">
    <property type="term" value="F:magnesium ion binding"/>
    <property type="evidence" value="ECO:0007669"/>
    <property type="project" value="UniProtKB-UniRule"/>
</dbReference>
<evidence type="ECO:0000256" key="1">
    <source>
        <dbReference type="ARBA" id="ARBA00022977"/>
    </source>
</evidence>
<protein>
    <recommendedName>
        <fullName evidence="2">Thiamine-monophosphate kinase</fullName>
        <shortName evidence="2">TMP kinase</shortName>
        <shortName evidence="2">Thiamine-phosphate kinase</shortName>
        <ecNumber evidence="2">2.7.4.16</ecNumber>
    </recommendedName>
</protein>
<comment type="pathway">
    <text evidence="2">Cofactor biosynthesis; thiamine diphosphate biosynthesis; thiamine diphosphate from thiamine phosphate: step 1/1.</text>
</comment>
<keyword evidence="2" id="KW-0547">Nucleotide-binding</keyword>
<dbReference type="GO" id="GO:0009228">
    <property type="term" value="P:thiamine biosynthetic process"/>
    <property type="evidence" value="ECO:0007669"/>
    <property type="project" value="UniProtKB-KW"/>
</dbReference>
<organism evidence="4 5">
    <name type="scientific">Campylobacter rectus</name>
    <name type="common">Wolinella recta</name>
    <dbReference type="NCBI Taxonomy" id="203"/>
    <lineage>
        <taxon>Bacteria</taxon>
        <taxon>Pseudomonadati</taxon>
        <taxon>Campylobacterota</taxon>
        <taxon>Epsilonproteobacteria</taxon>
        <taxon>Campylobacterales</taxon>
        <taxon>Campylobacteraceae</taxon>
        <taxon>Campylobacter</taxon>
    </lineage>
</organism>
<feature type="binding site" evidence="2">
    <location>
        <position position="64"/>
    </location>
    <ligand>
        <name>Mg(2+)</name>
        <dbReference type="ChEBI" id="CHEBI:18420"/>
        <label>3</label>
    </ligand>
</feature>
<dbReference type="UniPathway" id="UPA00060">
    <property type="reaction ID" value="UER00142"/>
</dbReference>
<dbReference type="Gene3D" id="3.30.1330.10">
    <property type="entry name" value="PurM-like, N-terminal domain"/>
    <property type="match status" value="1"/>
</dbReference>
<dbReference type="InterPro" id="IPR036676">
    <property type="entry name" value="PurM-like_C_sf"/>
</dbReference>
<dbReference type="GO" id="GO:0009030">
    <property type="term" value="F:thiamine-phosphate kinase activity"/>
    <property type="evidence" value="ECO:0007669"/>
    <property type="project" value="UniProtKB-UniRule"/>
</dbReference>
<dbReference type="SUPFAM" id="SSF56042">
    <property type="entry name" value="PurM C-terminal domain-like"/>
    <property type="match status" value="1"/>
</dbReference>
<feature type="binding site" evidence="2">
    <location>
        <position position="35"/>
    </location>
    <ligand>
        <name>Mg(2+)</name>
        <dbReference type="ChEBI" id="CHEBI:18420"/>
        <label>2</label>
    </ligand>
</feature>
<keyword evidence="2" id="KW-0067">ATP-binding</keyword>
<feature type="binding site" evidence="2">
    <location>
        <begin position="111"/>
        <end position="112"/>
    </location>
    <ligand>
        <name>ATP</name>
        <dbReference type="ChEBI" id="CHEBI:30616"/>
    </ligand>
</feature>
<reference evidence="4 5" key="1">
    <citation type="submission" date="2016-07" db="EMBL/GenBank/DDBJ databases">
        <title>Comparative genomics of the Campylobacter concisus group.</title>
        <authorList>
            <person name="Miller W.G."/>
            <person name="Yee E."/>
            <person name="Chapman M.H."/>
            <person name="Huynh S."/>
            <person name="Bono J.L."/>
            <person name="On S.L.W."/>
            <person name="StLeger J."/>
            <person name="Foster G."/>
            <person name="Parker C.T."/>
        </authorList>
    </citation>
    <scope>NUCLEOTIDE SEQUENCE [LARGE SCALE GENOMIC DNA]</scope>
    <source>
        <strain evidence="4 5">ATCC 33238</strain>
    </source>
</reference>
<proteinExistence type="inferred from homology"/>
<feature type="binding site" evidence="2">
    <location>
        <position position="198"/>
    </location>
    <ligand>
        <name>Mg(2+)</name>
        <dbReference type="ChEBI" id="CHEBI:18420"/>
        <label>5</label>
    </ligand>
</feature>
<comment type="similarity">
    <text evidence="2">Belongs to the thiamine-monophosphate kinase family.</text>
</comment>
<dbReference type="PIRSF" id="PIRSF005303">
    <property type="entry name" value="Thiam_monoph_kin"/>
    <property type="match status" value="1"/>
</dbReference>
<feature type="binding site" evidence="2">
    <location>
        <position position="42"/>
    </location>
    <ligand>
        <name>substrate</name>
    </ligand>
</feature>
<gene>
    <name evidence="2 4" type="primary">thiL</name>
    <name evidence="4" type="ORF">CRECT_1024</name>
</gene>
<dbReference type="SUPFAM" id="SSF55326">
    <property type="entry name" value="PurM N-terminal domain-like"/>
    <property type="match status" value="1"/>
</dbReference>
<dbReference type="Gene3D" id="3.90.650.10">
    <property type="entry name" value="PurM-like C-terminal domain"/>
    <property type="match status" value="1"/>
</dbReference>
<evidence type="ECO:0000313" key="4">
    <source>
        <dbReference type="EMBL" id="QCD46690.1"/>
    </source>
</evidence>
<feature type="binding site" evidence="2">
    <location>
        <position position="33"/>
    </location>
    <ligand>
        <name>Mg(2+)</name>
        <dbReference type="ChEBI" id="CHEBI:18420"/>
        <label>4</label>
    </ligand>
</feature>
<dbReference type="AlphaFoldDB" id="A0A6G5QLZ3"/>
<dbReference type="GO" id="GO:0009229">
    <property type="term" value="P:thiamine diphosphate biosynthetic process"/>
    <property type="evidence" value="ECO:0007669"/>
    <property type="project" value="UniProtKB-UniRule"/>
</dbReference>
<evidence type="ECO:0000259" key="3">
    <source>
        <dbReference type="Pfam" id="PF00586"/>
    </source>
</evidence>
<dbReference type="InterPro" id="IPR036921">
    <property type="entry name" value="PurM-like_N_sf"/>
</dbReference>
<keyword evidence="2" id="KW-0460">Magnesium</keyword>
<feature type="binding site" evidence="2">
    <location>
        <position position="195"/>
    </location>
    <ligand>
        <name>Mg(2+)</name>
        <dbReference type="ChEBI" id="CHEBI:18420"/>
        <label>3</label>
    </ligand>
</feature>
<dbReference type="PANTHER" id="PTHR30270:SF0">
    <property type="entry name" value="THIAMINE-MONOPHOSPHATE KINASE"/>
    <property type="match status" value="1"/>
</dbReference>
<dbReference type="NCBIfam" id="TIGR01379">
    <property type="entry name" value="thiL"/>
    <property type="match status" value="1"/>
</dbReference>
<keyword evidence="1 2" id="KW-0784">Thiamine biosynthesis</keyword>
<dbReference type="Pfam" id="PF00586">
    <property type="entry name" value="AIRS"/>
    <property type="match status" value="1"/>
</dbReference>
<accession>A0A6G5QLZ3</accession>
<feature type="binding site" evidence="2">
    <location>
        <position position="112"/>
    </location>
    <ligand>
        <name>Mg(2+)</name>
        <dbReference type="ChEBI" id="CHEBI:18420"/>
        <label>1</label>
    </ligand>
</feature>
<keyword evidence="2" id="KW-0479">Metal-binding</keyword>
<evidence type="ECO:0000313" key="5">
    <source>
        <dbReference type="Proteomes" id="UP000502377"/>
    </source>
</evidence>
<comment type="catalytic activity">
    <reaction evidence="2">
        <text>thiamine phosphate + ATP = thiamine diphosphate + ADP</text>
        <dbReference type="Rhea" id="RHEA:15913"/>
        <dbReference type="ChEBI" id="CHEBI:30616"/>
        <dbReference type="ChEBI" id="CHEBI:37575"/>
        <dbReference type="ChEBI" id="CHEBI:58937"/>
        <dbReference type="ChEBI" id="CHEBI:456216"/>
        <dbReference type="EC" id="2.7.4.16"/>
    </reaction>
</comment>
<dbReference type="EMBL" id="CP012543">
    <property type="protein sequence ID" value="QCD46690.1"/>
    <property type="molecule type" value="Genomic_DNA"/>
</dbReference>
<dbReference type="Proteomes" id="UP000502377">
    <property type="component" value="Chromosome"/>
</dbReference>
<dbReference type="RefSeq" id="WP_002945552.1">
    <property type="nucleotide sequence ID" value="NZ_CP012543.1"/>
</dbReference>
<dbReference type="InterPro" id="IPR016188">
    <property type="entry name" value="PurM-like_N"/>
</dbReference>
<feature type="binding site" evidence="2">
    <location>
        <position position="197"/>
    </location>
    <ligand>
        <name>ATP</name>
        <dbReference type="ChEBI" id="CHEBI:30616"/>
    </ligand>
</feature>
<keyword evidence="2 4" id="KW-0808">Transferase</keyword>
<feature type="binding site" evidence="2">
    <location>
        <position position="136"/>
    </location>
    <ligand>
        <name>ATP</name>
        <dbReference type="ChEBI" id="CHEBI:30616"/>
    </ligand>
</feature>
<dbReference type="InterPro" id="IPR006283">
    <property type="entry name" value="ThiL-like"/>
</dbReference>
<comment type="caution">
    <text evidence="2">Lacks conserved residue(s) required for the propagation of feature annotation.</text>
</comment>
<dbReference type="NCBIfam" id="NF004354">
    <property type="entry name" value="PRK05731.2-3"/>
    <property type="match status" value="1"/>
</dbReference>
<dbReference type="KEGG" id="crx:CRECT_1024"/>
<dbReference type="GO" id="GO:0005524">
    <property type="term" value="F:ATP binding"/>
    <property type="evidence" value="ECO:0007669"/>
    <property type="project" value="UniProtKB-UniRule"/>
</dbReference>
<name>A0A6G5QLZ3_CAMRE</name>
<feature type="binding site" evidence="2">
    <location>
        <position position="19"/>
    </location>
    <ligand>
        <name>Mg(2+)</name>
        <dbReference type="ChEBI" id="CHEBI:18420"/>
        <label>3</label>
    </ligand>
</feature>
<dbReference type="PANTHER" id="PTHR30270">
    <property type="entry name" value="THIAMINE-MONOPHOSPHATE KINASE"/>
    <property type="match status" value="1"/>
</dbReference>
<dbReference type="HAMAP" id="MF_02128">
    <property type="entry name" value="TMP_kinase"/>
    <property type="match status" value="1"/>
</dbReference>
<feature type="binding site" evidence="2">
    <location>
        <position position="19"/>
    </location>
    <ligand>
        <name>Mg(2+)</name>
        <dbReference type="ChEBI" id="CHEBI:18420"/>
        <label>4</label>
    </ligand>
</feature>
<dbReference type="CDD" id="cd02194">
    <property type="entry name" value="ThiL"/>
    <property type="match status" value="1"/>
</dbReference>
<sequence length="277" mass="30211">MDKERLIIDKFSNSFIGDDGAVVAHERGRLVYSKDLFCEGTHFRAGWLSMEEIARKAMLVNLSDAVAMNAEPKFVLLGLGLPKNTSAAQISALRKGFADVCDEYGVTIIGGDTIGSDKILLSVTIISRLRGKAVLRSGAKNGDLVAFTGELGGSLKGLRTLLNGGQVASNSRFKRPVLKDKFFYAAADKINAAMDVSDGLGTDLAKLCAQSRCGAKFIKRLSKHELNSGEEYEILFTFSTKNRAKILSLARKTRTKITIFAKITKGKFKSNARNHHF</sequence>
<dbReference type="EC" id="2.7.4.16" evidence="2"/>
<evidence type="ECO:0000256" key="2">
    <source>
        <dbReference type="HAMAP-Rule" id="MF_02128"/>
    </source>
</evidence>
<feature type="binding site" evidence="2">
    <location>
        <position position="64"/>
    </location>
    <ligand>
        <name>Mg(2+)</name>
        <dbReference type="ChEBI" id="CHEBI:18420"/>
        <label>2</label>
    </ligand>
</feature>
<comment type="miscellaneous">
    <text evidence="2">Reaction mechanism of ThiL seems to utilize a direct, inline transfer of the gamma-phosphate of ATP to TMP rather than a phosphorylated enzyme intermediate.</text>
</comment>
<feature type="binding site" evidence="2">
    <location>
        <position position="35"/>
    </location>
    <ligand>
        <name>Mg(2+)</name>
        <dbReference type="ChEBI" id="CHEBI:18420"/>
        <label>1</label>
    </ligand>
</feature>
<comment type="function">
    <text evidence="2">Catalyzes the ATP-dependent phosphorylation of thiamine-monophosphate (TMP) to form thiamine-pyrophosphate (TPP), the active form of vitamin B1.</text>
</comment>
<keyword evidence="2 4" id="KW-0418">Kinase</keyword>
<feature type="domain" description="PurM-like N-terminal" evidence="3">
    <location>
        <begin position="17"/>
        <end position="126"/>
    </location>
</feature>
<feature type="binding site" evidence="2">
    <location>
        <position position="230"/>
    </location>
    <ligand>
        <name>substrate</name>
    </ligand>
</feature>